<evidence type="ECO:0000313" key="2">
    <source>
        <dbReference type="EMBL" id="QPC82406.1"/>
    </source>
</evidence>
<dbReference type="Proteomes" id="UP000594468">
    <property type="component" value="Chromosome"/>
</dbReference>
<dbReference type="RefSeq" id="WP_195170475.1">
    <property type="nucleotide sequence ID" value="NZ_CP062983.1"/>
</dbReference>
<name>A0A7S8E8M7_9CHLR</name>
<dbReference type="GO" id="GO:0016740">
    <property type="term" value="F:transferase activity"/>
    <property type="evidence" value="ECO:0007669"/>
    <property type="project" value="UniProtKB-KW"/>
</dbReference>
<evidence type="ECO:0000259" key="1">
    <source>
        <dbReference type="Pfam" id="PF01636"/>
    </source>
</evidence>
<keyword evidence="2" id="KW-0808">Transferase</keyword>
<dbReference type="EMBL" id="CP062983">
    <property type="protein sequence ID" value="QPC82406.1"/>
    <property type="molecule type" value="Genomic_DNA"/>
</dbReference>
<reference evidence="2 3" key="1">
    <citation type="submission" date="2020-02" db="EMBL/GenBank/DDBJ databases">
        <authorList>
            <person name="Zheng R.K."/>
            <person name="Sun C.M."/>
        </authorList>
    </citation>
    <scope>NUCLEOTIDE SEQUENCE [LARGE SCALE GENOMIC DNA]</scope>
    <source>
        <strain evidence="3">rifampicinis</strain>
    </source>
</reference>
<dbReference type="InterPro" id="IPR011009">
    <property type="entry name" value="Kinase-like_dom_sf"/>
</dbReference>
<organism evidence="2 3">
    <name type="scientific">Phototrophicus methaneseepsis</name>
    <dbReference type="NCBI Taxonomy" id="2710758"/>
    <lineage>
        <taxon>Bacteria</taxon>
        <taxon>Bacillati</taxon>
        <taxon>Chloroflexota</taxon>
        <taxon>Candidatus Thermofontia</taxon>
        <taxon>Phototrophicales</taxon>
        <taxon>Phototrophicaceae</taxon>
        <taxon>Phototrophicus</taxon>
    </lineage>
</organism>
<dbReference type="Pfam" id="PF01636">
    <property type="entry name" value="APH"/>
    <property type="match status" value="1"/>
</dbReference>
<sequence>MNQATINTMETKANITSREMGQWLHTQYSLKPKRARFLPYGECGWVYLVEADTNYVLKLTQPGLCTGSGFKESIIKTHMALYYDYGIRQISEPPLRANSGQYINQLGEYEAILLPYIEGTPALEAGLTEQHQRKLGSLIATLHRCKLHEEEAPPAEVFSVQLARLLGDMLRHTATIDGHANDIQQHLIHVLRERYPQLKKMAAQFAALAQVLRQDTSLAENFVLCHSDPSSGNIIISPDDNVYLIDWDTPIMAPPERDLFHLRQWATAIESYKSVMGTTELDNRVLHYYQLEWDIQEIVDYGSRMLYFEQSDSQNEHDWSELQDHMRGIGLL</sequence>
<dbReference type="KEGG" id="pmet:G4Y79_22415"/>
<feature type="domain" description="Aminoglycoside phosphotransferase" evidence="1">
    <location>
        <begin position="101"/>
        <end position="265"/>
    </location>
</feature>
<gene>
    <name evidence="2" type="ORF">G4Y79_22415</name>
</gene>
<keyword evidence="3" id="KW-1185">Reference proteome</keyword>
<dbReference type="AlphaFoldDB" id="A0A7S8E8M7"/>
<evidence type="ECO:0000313" key="3">
    <source>
        <dbReference type="Proteomes" id="UP000594468"/>
    </source>
</evidence>
<proteinExistence type="predicted"/>
<accession>A0A7S8E8M7</accession>
<dbReference type="Gene3D" id="3.30.200.20">
    <property type="entry name" value="Phosphorylase Kinase, domain 1"/>
    <property type="match status" value="1"/>
</dbReference>
<dbReference type="SUPFAM" id="SSF56112">
    <property type="entry name" value="Protein kinase-like (PK-like)"/>
    <property type="match status" value="1"/>
</dbReference>
<dbReference type="Gene3D" id="1.10.510.10">
    <property type="entry name" value="Transferase(Phosphotransferase) domain 1"/>
    <property type="match status" value="1"/>
</dbReference>
<protein>
    <submittedName>
        <fullName evidence="2">Aminoglycoside phosphotransferase family protein</fullName>
    </submittedName>
</protein>
<dbReference type="Gene3D" id="1.20.58.840">
    <property type="match status" value="1"/>
</dbReference>
<dbReference type="InterPro" id="IPR002575">
    <property type="entry name" value="Aminoglycoside_PTrfase"/>
</dbReference>